<feature type="compositionally biased region" description="Basic residues" evidence="1">
    <location>
        <begin position="370"/>
        <end position="379"/>
    </location>
</feature>
<dbReference type="SUPFAM" id="SSF52540">
    <property type="entry name" value="P-loop containing nucleoside triphosphate hydrolases"/>
    <property type="match status" value="1"/>
</dbReference>
<keyword evidence="4" id="KW-1185">Reference proteome</keyword>
<evidence type="ECO:0000313" key="3">
    <source>
        <dbReference type="EMBL" id="BDZ45772.1"/>
    </source>
</evidence>
<dbReference type="Gene3D" id="3.40.50.300">
    <property type="entry name" value="P-loop containing nucleotide triphosphate hydrolases"/>
    <property type="match status" value="1"/>
</dbReference>
<reference evidence="4" key="1">
    <citation type="journal article" date="2019" name="Int. J. Syst. Evol. Microbiol.">
        <title>The Global Catalogue of Microorganisms (GCM) 10K type strain sequencing project: providing services to taxonomists for standard genome sequencing and annotation.</title>
        <authorList>
            <consortium name="The Broad Institute Genomics Platform"/>
            <consortium name="The Broad Institute Genome Sequencing Center for Infectious Disease"/>
            <person name="Wu L."/>
            <person name="Ma J."/>
        </authorList>
    </citation>
    <scope>NUCLEOTIDE SEQUENCE [LARGE SCALE GENOMIC DNA]</scope>
    <source>
        <strain evidence="4">NBRC 108725</strain>
    </source>
</reference>
<dbReference type="InterPro" id="IPR003593">
    <property type="entry name" value="AAA+_ATPase"/>
</dbReference>
<evidence type="ECO:0000259" key="2">
    <source>
        <dbReference type="SMART" id="SM00382"/>
    </source>
</evidence>
<dbReference type="InterPro" id="IPR050238">
    <property type="entry name" value="DNA_Rep/Repair_Clamp_Loader"/>
</dbReference>
<dbReference type="InterPro" id="IPR027417">
    <property type="entry name" value="P-loop_NTPase"/>
</dbReference>
<proteinExistence type="predicted"/>
<feature type="compositionally biased region" description="Basic and acidic residues" evidence="1">
    <location>
        <begin position="257"/>
        <end position="268"/>
    </location>
</feature>
<accession>A0ABM8GBZ5</accession>
<dbReference type="PANTHER" id="PTHR11669:SF8">
    <property type="entry name" value="DNA POLYMERASE III SUBUNIT DELTA"/>
    <property type="match status" value="1"/>
</dbReference>
<dbReference type="SUPFAM" id="SSF53474">
    <property type="entry name" value="alpha/beta-Hydrolases"/>
    <property type="match status" value="1"/>
</dbReference>
<dbReference type="Pfam" id="PF00561">
    <property type="entry name" value="Abhydrolase_1"/>
    <property type="match status" value="1"/>
</dbReference>
<feature type="region of interest" description="Disordered" evidence="1">
    <location>
        <begin position="339"/>
        <end position="387"/>
    </location>
</feature>
<evidence type="ECO:0000313" key="4">
    <source>
        <dbReference type="Proteomes" id="UP001321498"/>
    </source>
</evidence>
<dbReference type="InterPro" id="IPR029058">
    <property type="entry name" value="AB_hydrolase_fold"/>
</dbReference>
<dbReference type="NCBIfam" id="NF005926">
    <property type="entry name" value="PRK07940.1"/>
    <property type="match status" value="1"/>
</dbReference>
<dbReference type="Pfam" id="PF13177">
    <property type="entry name" value="DNA_pol3_delta2"/>
    <property type="match status" value="1"/>
</dbReference>
<dbReference type="Gene3D" id="3.40.50.1820">
    <property type="entry name" value="alpha/beta hydrolase"/>
    <property type="match status" value="1"/>
</dbReference>
<dbReference type="PANTHER" id="PTHR11669">
    <property type="entry name" value="REPLICATION FACTOR C / DNA POLYMERASE III GAMMA-TAU SUBUNIT"/>
    <property type="match status" value="1"/>
</dbReference>
<organism evidence="3 4">
    <name type="scientific">Naasia aerilata</name>
    <dbReference type="NCBI Taxonomy" id="1162966"/>
    <lineage>
        <taxon>Bacteria</taxon>
        <taxon>Bacillati</taxon>
        <taxon>Actinomycetota</taxon>
        <taxon>Actinomycetes</taxon>
        <taxon>Micrococcales</taxon>
        <taxon>Microbacteriaceae</taxon>
        <taxon>Naasia</taxon>
    </lineage>
</organism>
<dbReference type="EMBL" id="AP027731">
    <property type="protein sequence ID" value="BDZ45772.1"/>
    <property type="molecule type" value="Genomic_DNA"/>
</dbReference>
<sequence length="701" mass="75146">MSAGALWRDLTGQDDAIDTVRAAALAAHAEGGSPSGMTHSWLITGPPGSGRSNLAYAFATALLSNGSPDGDEGTRRQVDARTHPDLAVLSTDRVIISIEEVRRLLSASQYSPSVSRYRVMVIEDADRMTERTSNLLLKALEEPPPRTVWILCAPSEADLLPTIRSRVRVVRLRVPRTSDVAELIAERDGVSPALALQAAQEAQSHIGMAHRLATDEAARARRTETLELVLGLRAVPGAVLAAARLLEIAGEDAKAITEERDAEERESTLRSLGVEPGGPIPPGLRSQIKALEDDQKRRATRSLRDGIDRILVDLQSLFRDILLRQLGSALEPVNASAEEGWRGRPPRATRLPLWPPLTRSRSRAGGSRRTCPRSRARGHAGRDDPKGRLVRAPRLVAVILLACLSLSLTGCFASPTHTSKPTGETVSAGLDRYYSQVLTWKDCKGGMECATAIAPLDWSAPNKADDIELALVRHPATGDREGSLFVNPGGPGASGYDFVHDSVDFAVSADLQSRFDVIGWDPRGVGRSSAVKCYDGPQLDKFLFGIPDAPVDSPEYVQEVTRTAKDFADACAAKTGKLLQFVDTESTVQDLDMLRAAVGDTTLNYLGYSYGSDIGSRYADRFPGKVGRVVLDGATDSSLGLFDVSLAQTAAFGDALKAYLADCLASSGCPFRGTVDDAIGQIRTVLDRLDAAPLRGETAGS</sequence>
<dbReference type="InterPro" id="IPR000073">
    <property type="entry name" value="AB_hydrolase_1"/>
</dbReference>
<protein>
    <recommendedName>
        <fullName evidence="2">AAA+ ATPase domain-containing protein</fullName>
    </recommendedName>
</protein>
<evidence type="ECO:0000256" key="1">
    <source>
        <dbReference type="SAM" id="MobiDB-lite"/>
    </source>
</evidence>
<dbReference type="SMART" id="SM00382">
    <property type="entry name" value="AAA"/>
    <property type="match status" value="1"/>
</dbReference>
<feature type="region of interest" description="Disordered" evidence="1">
    <location>
        <begin position="257"/>
        <end position="285"/>
    </location>
</feature>
<name>A0ABM8GBZ5_9MICO</name>
<gene>
    <name evidence="3" type="ORF">GCM10025866_16810</name>
</gene>
<feature type="domain" description="AAA+ ATPase" evidence="2">
    <location>
        <begin position="37"/>
        <end position="175"/>
    </location>
</feature>
<dbReference type="Proteomes" id="UP001321498">
    <property type="component" value="Chromosome"/>
</dbReference>